<organism evidence="7">
    <name type="scientific">mine drainage metagenome</name>
    <dbReference type="NCBI Taxonomy" id="410659"/>
    <lineage>
        <taxon>unclassified sequences</taxon>
        <taxon>metagenomes</taxon>
        <taxon>ecological metagenomes</taxon>
    </lineage>
</organism>
<sequence length="239" mass="27383">MRRIRSYVRRESRLTQAQSRAIEQFWPRYGLKERERFDPLGVFGREAPLTLEIGFGDGDNLLTLARTFPEEDFLGIDVYRPGIGALLARLEREAIGNVRLFASDASDILEASMPQSVLSRVLIFFPDPWPKRRHHKRRLIQPAFLSQVACALRPGGQLHLATDDENYAGFMKACLESDPCYLLRSVRVDLGSPFRMATRFERRGQRLGHAIYDIEALRITGLGERPLDHWMSESALLIE</sequence>
<evidence type="ECO:0000256" key="2">
    <source>
        <dbReference type="ARBA" id="ARBA00011977"/>
    </source>
</evidence>
<comment type="catalytic activity">
    <reaction evidence="1">
        <text>guanosine(46) in tRNA + S-adenosyl-L-methionine = N(7)-methylguanosine(46) in tRNA + S-adenosyl-L-homocysteine</text>
        <dbReference type="Rhea" id="RHEA:42708"/>
        <dbReference type="Rhea" id="RHEA-COMP:10188"/>
        <dbReference type="Rhea" id="RHEA-COMP:10189"/>
        <dbReference type="ChEBI" id="CHEBI:57856"/>
        <dbReference type="ChEBI" id="CHEBI:59789"/>
        <dbReference type="ChEBI" id="CHEBI:74269"/>
        <dbReference type="ChEBI" id="CHEBI:74480"/>
        <dbReference type="EC" id="2.1.1.33"/>
    </reaction>
</comment>
<dbReference type="PANTHER" id="PTHR23417">
    <property type="entry name" value="3-DEOXY-D-MANNO-OCTULOSONIC-ACID TRANSFERASE/TRNA GUANINE-N 7 - -METHYLTRANSFERASE"/>
    <property type="match status" value="1"/>
</dbReference>
<reference evidence="7" key="2">
    <citation type="journal article" date="2014" name="ISME J.">
        <title>Microbial stratification in low pH oxic and suboxic macroscopic growths along an acid mine drainage.</title>
        <authorList>
            <person name="Mendez-Garcia C."/>
            <person name="Mesa V."/>
            <person name="Sprenger R.R."/>
            <person name="Richter M."/>
            <person name="Diez M.S."/>
            <person name="Solano J."/>
            <person name="Bargiela R."/>
            <person name="Golyshina O.V."/>
            <person name="Manteca A."/>
            <person name="Ramos J.L."/>
            <person name="Gallego J.R."/>
            <person name="Llorente I."/>
            <person name="Martins Dos Santos V.A."/>
            <person name="Jensen O.N."/>
            <person name="Pelaez A.I."/>
            <person name="Sanchez J."/>
            <person name="Ferrer M."/>
        </authorList>
    </citation>
    <scope>NUCLEOTIDE SEQUENCE</scope>
</reference>
<dbReference type="EMBL" id="AUZY01002911">
    <property type="protein sequence ID" value="EQD71085.1"/>
    <property type="molecule type" value="Genomic_DNA"/>
</dbReference>
<dbReference type="GO" id="GO:0043527">
    <property type="term" value="C:tRNA methyltransferase complex"/>
    <property type="evidence" value="ECO:0007669"/>
    <property type="project" value="TreeGrafter"/>
</dbReference>
<dbReference type="PANTHER" id="PTHR23417:SF14">
    <property type="entry name" value="PENTACOTRIPEPTIDE-REPEAT REGION OF PRORP DOMAIN-CONTAINING PROTEIN"/>
    <property type="match status" value="1"/>
</dbReference>
<dbReference type="PROSITE" id="PS51625">
    <property type="entry name" value="SAM_MT_TRMB"/>
    <property type="match status" value="1"/>
</dbReference>
<evidence type="ECO:0000256" key="3">
    <source>
        <dbReference type="ARBA" id="ARBA00022603"/>
    </source>
</evidence>
<dbReference type="AlphaFoldDB" id="T1CPV9"/>
<keyword evidence="6" id="KW-0819">tRNA processing</keyword>
<comment type="caution">
    <text evidence="7">The sequence shown here is derived from an EMBL/GenBank/DDBJ whole genome shotgun (WGS) entry which is preliminary data.</text>
</comment>
<dbReference type="InterPro" id="IPR003358">
    <property type="entry name" value="tRNA_(Gua-N-7)_MeTrfase_Trmb"/>
</dbReference>
<gene>
    <name evidence="7" type="ORF">B1B_04649</name>
</gene>
<evidence type="ECO:0000256" key="4">
    <source>
        <dbReference type="ARBA" id="ARBA00022679"/>
    </source>
</evidence>
<keyword evidence="3 7" id="KW-0489">Methyltransferase</keyword>
<dbReference type="InterPro" id="IPR029063">
    <property type="entry name" value="SAM-dependent_MTases_sf"/>
</dbReference>
<dbReference type="Gene3D" id="3.40.50.150">
    <property type="entry name" value="Vaccinia Virus protein VP39"/>
    <property type="match status" value="1"/>
</dbReference>
<dbReference type="Pfam" id="PF02390">
    <property type="entry name" value="Methyltransf_4"/>
    <property type="match status" value="1"/>
</dbReference>
<dbReference type="NCBIfam" id="TIGR00091">
    <property type="entry name" value="tRNA (guanosine(46)-N7)-methyltransferase TrmB"/>
    <property type="match status" value="1"/>
</dbReference>
<proteinExistence type="inferred from homology"/>
<accession>T1CPV9</accession>
<evidence type="ECO:0000256" key="6">
    <source>
        <dbReference type="ARBA" id="ARBA00022694"/>
    </source>
</evidence>
<protein>
    <recommendedName>
        <fullName evidence="2">tRNA (guanine(46)-N(7))-methyltransferase</fullName>
        <ecNumber evidence="2">2.1.1.33</ecNumber>
    </recommendedName>
</protein>
<dbReference type="CDD" id="cd02440">
    <property type="entry name" value="AdoMet_MTases"/>
    <property type="match status" value="1"/>
</dbReference>
<dbReference type="EC" id="2.1.1.33" evidence="2"/>
<name>T1CPV9_9ZZZZ</name>
<keyword evidence="4 7" id="KW-0808">Transferase</keyword>
<dbReference type="SUPFAM" id="SSF53335">
    <property type="entry name" value="S-adenosyl-L-methionine-dependent methyltransferases"/>
    <property type="match status" value="1"/>
</dbReference>
<reference evidence="7" key="1">
    <citation type="submission" date="2013-08" db="EMBL/GenBank/DDBJ databases">
        <authorList>
            <person name="Mendez C."/>
            <person name="Richter M."/>
            <person name="Ferrer M."/>
            <person name="Sanchez J."/>
        </authorList>
    </citation>
    <scope>NUCLEOTIDE SEQUENCE</scope>
</reference>
<dbReference type="HAMAP" id="MF_01057">
    <property type="entry name" value="tRNA_methyltr_TrmB"/>
    <property type="match status" value="1"/>
</dbReference>
<evidence type="ECO:0000313" key="7">
    <source>
        <dbReference type="EMBL" id="EQD71085.1"/>
    </source>
</evidence>
<evidence type="ECO:0000256" key="5">
    <source>
        <dbReference type="ARBA" id="ARBA00022691"/>
    </source>
</evidence>
<keyword evidence="5" id="KW-0949">S-adenosyl-L-methionine</keyword>
<dbReference type="InterPro" id="IPR055361">
    <property type="entry name" value="tRNA_methyltr_TrmB_bact"/>
</dbReference>
<evidence type="ECO:0000256" key="1">
    <source>
        <dbReference type="ARBA" id="ARBA00000142"/>
    </source>
</evidence>
<dbReference type="GO" id="GO:0008176">
    <property type="term" value="F:tRNA (guanine(46)-N7)-methyltransferase activity"/>
    <property type="evidence" value="ECO:0007669"/>
    <property type="project" value="UniProtKB-EC"/>
</dbReference>